<dbReference type="SUPFAM" id="SSF81296">
    <property type="entry name" value="E set domains"/>
    <property type="match status" value="4"/>
</dbReference>
<evidence type="ECO:0000313" key="2">
    <source>
        <dbReference type="EMBL" id="DAZ95620.1"/>
    </source>
</evidence>
<dbReference type="Pfam" id="PF00339">
    <property type="entry name" value="Arrestin_N"/>
    <property type="match status" value="1"/>
</dbReference>
<dbReference type="AlphaFoldDB" id="A0AAV2YNR0"/>
<dbReference type="InterPro" id="IPR050357">
    <property type="entry name" value="Arrestin_domain-protein"/>
</dbReference>
<dbReference type="PANTHER" id="PTHR11188">
    <property type="entry name" value="ARRESTIN DOMAIN CONTAINING PROTEIN"/>
    <property type="match status" value="1"/>
</dbReference>
<reference evidence="2" key="1">
    <citation type="submission" date="2022-11" db="EMBL/GenBank/DDBJ databases">
        <authorList>
            <person name="Morgan W.R."/>
            <person name="Tartar A."/>
        </authorList>
    </citation>
    <scope>NUCLEOTIDE SEQUENCE</scope>
    <source>
        <strain evidence="2">ARSEF 373</strain>
    </source>
</reference>
<dbReference type="PANTHER" id="PTHR11188:SF17">
    <property type="entry name" value="FI21816P1"/>
    <property type="match status" value="1"/>
</dbReference>
<evidence type="ECO:0000259" key="1">
    <source>
        <dbReference type="SMART" id="SM01017"/>
    </source>
</evidence>
<dbReference type="InterPro" id="IPR014752">
    <property type="entry name" value="Arrestin-like_C"/>
</dbReference>
<gene>
    <name evidence="2" type="ORF">N0F65_002249</name>
</gene>
<dbReference type="Pfam" id="PF02752">
    <property type="entry name" value="Arrestin_C"/>
    <property type="match status" value="2"/>
</dbReference>
<reference evidence="2" key="2">
    <citation type="journal article" date="2023" name="Microbiol Resour">
        <title>Decontamination and Annotation of the Draft Genome Sequence of the Oomycete Lagenidium giganteum ARSEF 373.</title>
        <authorList>
            <person name="Morgan W.R."/>
            <person name="Tartar A."/>
        </authorList>
    </citation>
    <scope>NUCLEOTIDE SEQUENCE</scope>
    <source>
        <strain evidence="2">ARSEF 373</strain>
    </source>
</reference>
<name>A0AAV2YNR0_9STRA</name>
<dbReference type="Gene3D" id="2.60.40.640">
    <property type="match status" value="4"/>
</dbReference>
<organism evidence="2 3">
    <name type="scientific">Lagenidium giganteum</name>
    <dbReference type="NCBI Taxonomy" id="4803"/>
    <lineage>
        <taxon>Eukaryota</taxon>
        <taxon>Sar</taxon>
        <taxon>Stramenopiles</taxon>
        <taxon>Oomycota</taxon>
        <taxon>Peronosporomycetes</taxon>
        <taxon>Pythiales</taxon>
        <taxon>Pythiaceae</taxon>
    </lineage>
</organism>
<sequence length="570" mass="64681">MAASMGKLFGFEKKGKIGITVEKPHYIAGELVRGTIYVSVFEPIQCDALVLKATGKEKLKFTEIDYEDGDKKEKEYEKEKVFFKEKVRIVICSFPQMYMPGNYMYNFQYQLPPTLPGVFHLDDYDHEDLEDLEAKIKYTLKATLDVNGFFAKDLKANCHLVVYSQLMHTIQPSEDSTMQNVNFLCCFNKGKCSLAVAMDKNAYVPGETAQIQCHINNESEVDITNMRCLLWQDITLATKHGHRTFSRLMCKQDFPGVPSHSTLQQPQPLQLLGNTKDGSMCPSTDGSVIKCAYRNDVECDIPWCPDINLHLPVTILALAFPTVSWIPQNTVDFVNVAPLKKGRIGITVEKPHYIAGELVRGTIYVSVFEPIPCNALVLKATGKEKLRYNDTIIADGQIKEQVYRNENELFKETIVIRSICKVYTPGNYRYCLQDQLPPTLPGVFRLGYYVDHELKNLEAQIKYTLKATLDVNGFFAKDFKATCHLVVYSQLIRTIQPSKDSTKKNVHYLCCIKKGKCSLAVMMDKNAYVPGETAQIQCHINNESEVDITNMRCLLWQDITLATCHGQRTL</sequence>
<keyword evidence="3" id="KW-1185">Reference proteome</keyword>
<evidence type="ECO:0000313" key="3">
    <source>
        <dbReference type="Proteomes" id="UP001146120"/>
    </source>
</evidence>
<proteinExistence type="predicted"/>
<accession>A0AAV2YNR0</accession>
<comment type="caution">
    <text evidence="2">The sequence shown here is derived from an EMBL/GenBank/DDBJ whole genome shotgun (WGS) entry which is preliminary data.</text>
</comment>
<protein>
    <recommendedName>
        <fullName evidence="1">Arrestin C-terminal-like domain-containing protein</fullName>
    </recommendedName>
</protein>
<dbReference type="InterPro" id="IPR011021">
    <property type="entry name" value="Arrestin-like_N"/>
</dbReference>
<dbReference type="GO" id="GO:0005737">
    <property type="term" value="C:cytoplasm"/>
    <property type="evidence" value="ECO:0007669"/>
    <property type="project" value="TreeGrafter"/>
</dbReference>
<feature type="domain" description="Arrestin C-terminal-like" evidence="1">
    <location>
        <begin position="188"/>
        <end position="320"/>
    </location>
</feature>
<dbReference type="EMBL" id="DAKRPA010000196">
    <property type="protein sequence ID" value="DAZ95620.1"/>
    <property type="molecule type" value="Genomic_DNA"/>
</dbReference>
<dbReference type="InterPro" id="IPR014756">
    <property type="entry name" value="Ig_E-set"/>
</dbReference>
<dbReference type="GO" id="GO:0015031">
    <property type="term" value="P:protein transport"/>
    <property type="evidence" value="ECO:0007669"/>
    <property type="project" value="TreeGrafter"/>
</dbReference>
<dbReference type="Proteomes" id="UP001146120">
    <property type="component" value="Unassembled WGS sequence"/>
</dbReference>
<dbReference type="InterPro" id="IPR011022">
    <property type="entry name" value="Arrestin_C-like"/>
</dbReference>
<dbReference type="SMART" id="SM01017">
    <property type="entry name" value="Arrestin_C"/>
    <property type="match status" value="1"/>
</dbReference>